<dbReference type="GeneID" id="5739716"/>
<dbReference type="EMBL" id="CP000882">
    <property type="protein sequence ID" value="ABW98180.1"/>
    <property type="molecule type" value="Genomic_DNA"/>
</dbReference>
<evidence type="ECO:0000256" key="1">
    <source>
        <dbReference type="SAM" id="Phobius"/>
    </source>
</evidence>
<dbReference type="Proteomes" id="UP000243127">
    <property type="component" value="Nucleomorph 2"/>
</dbReference>
<proteinExistence type="predicted"/>
<geneLocation type="nucleomorph" evidence="3"/>
<dbReference type="GeneID" id="5739363"/>
<dbReference type="RefSeq" id="XP_001712505.1">
    <property type="nucleotide sequence ID" value="XM_001712453.1"/>
</dbReference>
<reference evidence="3 4" key="1">
    <citation type="journal article" date="2007" name="Proc. Natl. Acad. Sci. U.S.A.">
        <title>Nucleomorph genome of Hemiselmis andersenii reveals complete intron loss and compaction as a driver of protein structure and function.</title>
        <authorList>
            <person name="Lane C.E."/>
            <person name="van den Heuvel K."/>
            <person name="Kozera C."/>
            <person name="Curtis B.A."/>
            <person name="Parsons B.J."/>
            <person name="Bowman S."/>
            <person name="Archibald J.M."/>
        </authorList>
    </citation>
    <scope>NUCLEOTIDE SEQUENCE [LARGE SCALE GENOMIC DNA]</scope>
    <source>
        <strain evidence="3 4">CCMP644</strain>
    </source>
</reference>
<feature type="transmembrane region" description="Helical" evidence="1">
    <location>
        <begin position="6"/>
        <end position="26"/>
    </location>
</feature>
<keyword evidence="1" id="KW-0812">Transmembrane</keyword>
<accession>A9BKK9</accession>
<keyword evidence="1" id="KW-0472">Membrane</keyword>
<evidence type="ECO:0000313" key="4">
    <source>
        <dbReference type="Proteomes" id="UP000243127"/>
    </source>
</evidence>
<protein>
    <submittedName>
        <fullName evidence="3">Uncharacterized protein</fullName>
    </submittedName>
</protein>
<sequence length="49" mass="5903">MRILLFITQFFSFIDFFFTITFVSYLRRSSNFSLSLLLNSEFDSKSVYL</sequence>
<gene>
    <name evidence="2" type="ORF">HAN_2g185</name>
    <name evidence="3" type="ORF">HAN_2g364</name>
</gene>
<dbReference type="RefSeq" id="XP_001712340.1">
    <property type="nucleotide sequence ID" value="XM_001712288.1"/>
</dbReference>
<keyword evidence="3" id="KW-0542">Nucleomorph</keyword>
<evidence type="ECO:0000313" key="3">
    <source>
        <dbReference type="EMBL" id="ABW98180.1"/>
    </source>
</evidence>
<keyword evidence="1" id="KW-1133">Transmembrane helix</keyword>
<organism evidence="3 4">
    <name type="scientific">Hemiselmis andersenii</name>
    <name type="common">Cryptophyte alga</name>
    <dbReference type="NCBI Taxonomy" id="464988"/>
    <lineage>
        <taxon>Eukaryota</taxon>
        <taxon>Cryptophyceae</taxon>
        <taxon>Cryptomonadales</taxon>
        <taxon>Hemiselmidaceae</taxon>
        <taxon>Hemiselmis</taxon>
    </lineage>
</organism>
<evidence type="ECO:0000313" key="2">
    <source>
        <dbReference type="EMBL" id="ABW98015.1"/>
    </source>
</evidence>
<dbReference type="AlphaFoldDB" id="A9BKK9"/>
<name>A9BKK9_HEMAN</name>
<dbReference type="EMBL" id="CP000882">
    <property type="protein sequence ID" value="ABW98015.1"/>
    <property type="molecule type" value="Genomic_DNA"/>
</dbReference>